<keyword evidence="4" id="KW-1185">Reference proteome</keyword>
<evidence type="ECO:0000259" key="2">
    <source>
        <dbReference type="Pfam" id="PF12146"/>
    </source>
</evidence>
<protein>
    <submittedName>
        <fullName evidence="3">Lysophospholipase</fullName>
    </submittedName>
</protein>
<dbReference type="InterPro" id="IPR022742">
    <property type="entry name" value="Hydrolase_4"/>
</dbReference>
<dbReference type="Proteomes" id="UP001081283">
    <property type="component" value="Unassembled WGS sequence"/>
</dbReference>
<evidence type="ECO:0000313" key="3">
    <source>
        <dbReference type="EMBL" id="MCY0095260.1"/>
    </source>
</evidence>
<feature type="domain" description="Serine aminopeptidase S33" evidence="2">
    <location>
        <begin position="86"/>
        <end position="290"/>
    </location>
</feature>
<keyword evidence="1" id="KW-1133">Transmembrane helix</keyword>
<keyword evidence="1" id="KW-0472">Membrane</keyword>
<dbReference type="Pfam" id="PF12146">
    <property type="entry name" value="Hydrolase_4"/>
    <property type="match status" value="1"/>
</dbReference>
<name>A0ABT3YH87_9HYPH</name>
<dbReference type="InterPro" id="IPR029058">
    <property type="entry name" value="AB_hydrolase_fold"/>
</dbReference>
<reference evidence="3" key="1">
    <citation type="submission" date="2022-10" db="EMBL/GenBank/DDBJ databases">
        <title>Hoeflea sp. J2-29, isolated from marine algae.</title>
        <authorList>
            <person name="Kristyanto S."/>
            <person name="Kim J.M."/>
            <person name="Jeon C.O."/>
        </authorList>
    </citation>
    <scope>NUCLEOTIDE SEQUENCE</scope>
    <source>
        <strain evidence="3">J2-29</strain>
    </source>
</reference>
<accession>A0ABT3YH87</accession>
<evidence type="ECO:0000313" key="4">
    <source>
        <dbReference type="Proteomes" id="UP001081283"/>
    </source>
</evidence>
<keyword evidence="1" id="KW-0812">Transmembrane</keyword>
<comment type="caution">
    <text evidence="3">The sequence shown here is derived from an EMBL/GenBank/DDBJ whole genome shotgun (WGS) entry which is preliminary data.</text>
</comment>
<dbReference type="RefSeq" id="WP_267613149.1">
    <property type="nucleotide sequence ID" value="NZ_JAOVZQ010000001.1"/>
</dbReference>
<gene>
    <name evidence="3" type="ORF">OEG82_14695</name>
</gene>
<sequence>MAKQASRTRKVLYFIGLLIVAGVTAYALGPRPVADTTISFDEAALPDDLDAHLAQSEARFEDLRPGNERQIVWAYPASKARTPLAIIYIHGFSASPGELRPLPDLVAARLGANLYYARLRGHGRSGDAMIEASINGWVNDLAEAIAIGRRLGERVVIMATSTGASLAVWGAAQPELMRDVAGLVQISPNYGVQASGSRLLTMPWAEKLVPAILGERRSFEPKNATHAKFWTTDYPSLAVVQMGLLVDLARQVDVRKLEIPTLFVYSPQDRIIQPELAGKRAADWGGPSQTIEVTDSDDPNNHVIAGDALSPSTTERLAQQAADWIAAL</sequence>
<dbReference type="SUPFAM" id="SSF53474">
    <property type="entry name" value="alpha/beta-Hydrolases"/>
    <property type="match status" value="1"/>
</dbReference>
<evidence type="ECO:0000256" key="1">
    <source>
        <dbReference type="SAM" id="Phobius"/>
    </source>
</evidence>
<dbReference type="EMBL" id="JAOVZQ010000001">
    <property type="protein sequence ID" value="MCY0095260.1"/>
    <property type="molecule type" value="Genomic_DNA"/>
</dbReference>
<feature type="transmembrane region" description="Helical" evidence="1">
    <location>
        <begin position="12"/>
        <end position="29"/>
    </location>
</feature>
<dbReference type="Gene3D" id="3.40.50.1820">
    <property type="entry name" value="alpha/beta hydrolase"/>
    <property type="match status" value="1"/>
</dbReference>
<proteinExistence type="predicted"/>
<organism evidence="3 4">
    <name type="scientific">Hoeflea ulvae</name>
    <dbReference type="NCBI Taxonomy" id="2983764"/>
    <lineage>
        <taxon>Bacteria</taxon>
        <taxon>Pseudomonadati</taxon>
        <taxon>Pseudomonadota</taxon>
        <taxon>Alphaproteobacteria</taxon>
        <taxon>Hyphomicrobiales</taxon>
        <taxon>Rhizobiaceae</taxon>
        <taxon>Hoeflea</taxon>
    </lineage>
</organism>